<dbReference type="Gene3D" id="3.40.50.12780">
    <property type="entry name" value="N-terminal domain of ligase-like"/>
    <property type="match status" value="1"/>
</dbReference>
<dbReference type="EMBL" id="MU006099">
    <property type="protein sequence ID" value="KAF2837388.1"/>
    <property type="molecule type" value="Genomic_DNA"/>
</dbReference>
<dbReference type="Gene3D" id="3.40.50.1820">
    <property type="entry name" value="alpha/beta hydrolase"/>
    <property type="match status" value="1"/>
</dbReference>
<dbReference type="Gene3D" id="3.30.300.30">
    <property type="match status" value="1"/>
</dbReference>
<protein>
    <submittedName>
        <fullName evidence="3">Acetyl-CoA synthetase-like protein</fullName>
    </submittedName>
</protein>
<accession>A0A9P4VN60</accession>
<evidence type="ECO:0000313" key="3">
    <source>
        <dbReference type="EMBL" id="KAF2837388.1"/>
    </source>
</evidence>
<sequence length="818" mass="90325">MAWECLQDVLKTIDTSRPSRGLPIYPVGNTSTPTALSYRSLYVQAKKLGRKLQLLDSYKCGSPVLLHLEDHWDIILWYCAILLVDGLPVISSPFSHITEHRKSHIQHLSPLFVSSICIIRTKLIHMFGKEHCLKLYSIESLLDRLTYQRATRSMKRRNDDLAILMLTSGSTGNAKAVQLTHKQVLAAVSGKASVRQLPRDKPFLNWIGLDHVASLVEIHLQALYLGVDQIHVHAVDVVASPSTFLDLLSHHQVSRSFIPKFFLGKIVSVVRSKELQPHSTPWDLRYLSVLASGGEANDAETCVQASSLLVLFGAPKNVITPGFGMTETCAGAIFNLDCPSYELPHELSYASLGNFMKGIEMRADTSGHLETASFGPAIFGIIDAEGNLTLASRANETFNINGIKFNASGVQALVEQVVGTKIRYLVTFASRSTKSHTEQVIVIYLPKEQPITAQELVDIDDSIIKAVMTLTSIRPFVFAFDDEALLPKSTIGKISKAKARILFEDGFFAEQIELHDHLIENQRSRTRTAPANTTEALLLADIAEDPVVTLRPTGPKIPLWLIHSGVGEILVFLPLTQHLPSRPIYALHAHGFDGEPPFPSIAAAVETYYAAIKRRQPHGPYAIAGYSYGGMLAFELGKQLEAEGAEVKFLATFNLPPHIKTRMRQLSWNLCLLHLTTFLELISQARADAFEDSLAAIRAAEAVETVLVVADEGCMVDLALSPEGLMTWADVAFGLQSMAVEYEPAGRVGRMDVFHAVPLKIVARSREEWVRNHLGRWGEFCGDVRLHEVGGEHYTVLGPEHVGRFAEVLERALVGRGV</sequence>
<gene>
    <name evidence="3" type="ORF">M501DRAFT_1032635</name>
</gene>
<dbReference type="InterPro" id="IPR000873">
    <property type="entry name" value="AMP-dep_synth/lig_dom"/>
</dbReference>
<comment type="caution">
    <text evidence="3">The sequence shown here is derived from an EMBL/GenBank/DDBJ whole genome shotgun (WGS) entry which is preliminary data.</text>
</comment>
<dbReference type="InterPro" id="IPR029058">
    <property type="entry name" value="AB_hydrolase_fold"/>
</dbReference>
<reference evidence="3" key="1">
    <citation type="journal article" date="2020" name="Stud. Mycol.">
        <title>101 Dothideomycetes genomes: a test case for predicting lifestyles and emergence of pathogens.</title>
        <authorList>
            <person name="Haridas S."/>
            <person name="Albert R."/>
            <person name="Binder M."/>
            <person name="Bloem J."/>
            <person name="Labutti K."/>
            <person name="Salamov A."/>
            <person name="Andreopoulos B."/>
            <person name="Baker S."/>
            <person name="Barry K."/>
            <person name="Bills G."/>
            <person name="Bluhm B."/>
            <person name="Cannon C."/>
            <person name="Castanera R."/>
            <person name="Culley D."/>
            <person name="Daum C."/>
            <person name="Ezra D."/>
            <person name="Gonzalez J."/>
            <person name="Henrissat B."/>
            <person name="Kuo A."/>
            <person name="Liang C."/>
            <person name="Lipzen A."/>
            <person name="Lutzoni F."/>
            <person name="Magnuson J."/>
            <person name="Mondo S."/>
            <person name="Nolan M."/>
            <person name="Ohm R."/>
            <person name="Pangilinan J."/>
            <person name="Park H.-J."/>
            <person name="Ramirez L."/>
            <person name="Alfaro M."/>
            <person name="Sun H."/>
            <person name="Tritt A."/>
            <person name="Yoshinaga Y."/>
            <person name="Zwiers L.-H."/>
            <person name="Turgeon B."/>
            <person name="Goodwin S."/>
            <person name="Spatafora J."/>
            <person name="Crous P."/>
            <person name="Grigoriev I."/>
        </authorList>
    </citation>
    <scope>NUCLEOTIDE SEQUENCE</scope>
    <source>
        <strain evidence="3">CBS 101060</strain>
    </source>
</reference>
<dbReference type="InterPro" id="IPR001031">
    <property type="entry name" value="Thioesterase"/>
</dbReference>
<dbReference type="PROSITE" id="PS00455">
    <property type="entry name" value="AMP_BINDING"/>
    <property type="match status" value="1"/>
</dbReference>
<dbReference type="GO" id="GO:0031957">
    <property type="term" value="F:very long-chain fatty acid-CoA ligase activity"/>
    <property type="evidence" value="ECO:0007669"/>
    <property type="project" value="TreeGrafter"/>
</dbReference>
<feature type="domain" description="AMP-dependent synthetase/ligase" evidence="1">
    <location>
        <begin position="33"/>
        <end position="361"/>
    </location>
</feature>
<dbReference type="SUPFAM" id="SSF53474">
    <property type="entry name" value="alpha/beta-Hydrolases"/>
    <property type="match status" value="1"/>
</dbReference>
<keyword evidence="4" id="KW-1185">Reference proteome</keyword>
<dbReference type="PANTHER" id="PTHR24096">
    <property type="entry name" value="LONG-CHAIN-FATTY-ACID--COA LIGASE"/>
    <property type="match status" value="1"/>
</dbReference>
<feature type="domain" description="Thioesterase" evidence="2">
    <location>
        <begin position="558"/>
        <end position="809"/>
    </location>
</feature>
<evidence type="ECO:0000313" key="4">
    <source>
        <dbReference type="Proteomes" id="UP000799429"/>
    </source>
</evidence>
<proteinExistence type="predicted"/>
<dbReference type="SUPFAM" id="SSF56801">
    <property type="entry name" value="Acetyl-CoA synthetase-like"/>
    <property type="match status" value="1"/>
</dbReference>
<name>A0A9P4VN60_9PEZI</name>
<dbReference type="AlphaFoldDB" id="A0A9P4VN60"/>
<organism evidence="3 4">
    <name type="scientific">Patellaria atrata CBS 101060</name>
    <dbReference type="NCBI Taxonomy" id="1346257"/>
    <lineage>
        <taxon>Eukaryota</taxon>
        <taxon>Fungi</taxon>
        <taxon>Dikarya</taxon>
        <taxon>Ascomycota</taxon>
        <taxon>Pezizomycotina</taxon>
        <taxon>Dothideomycetes</taxon>
        <taxon>Dothideomycetes incertae sedis</taxon>
        <taxon>Patellariales</taxon>
        <taxon>Patellariaceae</taxon>
        <taxon>Patellaria</taxon>
    </lineage>
</organism>
<dbReference type="InterPro" id="IPR045851">
    <property type="entry name" value="AMP-bd_C_sf"/>
</dbReference>
<dbReference type="Proteomes" id="UP000799429">
    <property type="component" value="Unassembled WGS sequence"/>
</dbReference>
<evidence type="ECO:0000259" key="2">
    <source>
        <dbReference type="Pfam" id="PF00975"/>
    </source>
</evidence>
<dbReference type="OrthoDB" id="10253869at2759"/>
<dbReference type="InterPro" id="IPR042099">
    <property type="entry name" value="ANL_N_sf"/>
</dbReference>
<evidence type="ECO:0000259" key="1">
    <source>
        <dbReference type="Pfam" id="PF00501"/>
    </source>
</evidence>
<dbReference type="PANTHER" id="PTHR24096:SF267">
    <property type="entry name" value="MALONATE--COA LIGASE ACSF3, MITOCHONDRIAL"/>
    <property type="match status" value="1"/>
</dbReference>
<dbReference type="GO" id="GO:0006633">
    <property type="term" value="P:fatty acid biosynthetic process"/>
    <property type="evidence" value="ECO:0007669"/>
    <property type="project" value="TreeGrafter"/>
</dbReference>
<dbReference type="Pfam" id="PF00501">
    <property type="entry name" value="AMP-binding"/>
    <property type="match status" value="1"/>
</dbReference>
<dbReference type="Pfam" id="PF00975">
    <property type="entry name" value="Thioesterase"/>
    <property type="match status" value="1"/>
</dbReference>
<dbReference type="InterPro" id="IPR020845">
    <property type="entry name" value="AMP-binding_CS"/>
</dbReference>